<reference evidence="2" key="1">
    <citation type="journal article" date="2019" name="Int J Environ Res Public Health">
        <title>Characterization of Chromosome-Mediated BlaOXA-894 in Shewanella xiamenensis Isolated from Pig Wastewater.</title>
        <authorList>
            <person name="Zou H."/>
            <person name="Zhou Z."/>
            <person name="Xia H."/>
            <person name="Zhao Q."/>
            <person name="Li X."/>
        </authorList>
    </citation>
    <scope>NUCLEOTIDE SEQUENCE</scope>
    <source>
        <strain evidence="2">2015oxa</strain>
    </source>
</reference>
<dbReference type="InterPro" id="IPR036412">
    <property type="entry name" value="HAD-like_sf"/>
</dbReference>
<dbReference type="RefSeq" id="WP_069454964.1">
    <property type="nucleotide sequence ID" value="NZ_JZWJ01000193.1"/>
</dbReference>
<dbReference type="GO" id="GO:0050308">
    <property type="term" value="F:sugar-phosphatase activity"/>
    <property type="evidence" value="ECO:0007669"/>
    <property type="project" value="TreeGrafter"/>
</dbReference>
<comment type="similarity">
    <text evidence="1">Belongs to the HAD-like hydrolase superfamily. CbbY/CbbZ/Gph/YieH family.</text>
</comment>
<dbReference type="InterPro" id="IPR023214">
    <property type="entry name" value="HAD_sf"/>
</dbReference>
<protein>
    <submittedName>
        <fullName evidence="2">Beta-phosphoglucomutase family hydrolase</fullName>
    </submittedName>
</protein>
<dbReference type="SFLD" id="SFLDG01129">
    <property type="entry name" value="C1.5:_HAD__Beta-PGM__Phosphata"/>
    <property type="match status" value="1"/>
</dbReference>
<comment type="caution">
    <text evidence="2">The sequence shown here is derived from an EMBL/GenBank/DDBJ whole genome shotgun (WGS) entry which is preliminary data.</text>
</comment>
<dbReference type="NCBIfam" id="TIGR01509">
    <property type="entry name" value="HAD-SF-IA-v3"/>
    <property type="match status" value="1"/>
</dbReference>
<sequence length="202" mass="21966">MYTEFDGIIFDMDGTLVDSGQLHEQAWRQTLNHFGIPVEPTLMRSLAGVPTIGSLEILIAHFGVTPTASCEAMNEYKEALVRDTMHLYVKPTALAEFAKQNQGKRPMAVGTGAYTEEAIQILTLCGLLELVDYVVGADQVASPKPAPDTFLRCAELMGIAPERCIVFEDAKAGIQAAEAAGMFVVDVHAELQIENDYFLGAQ</sequence>
<dbReference type="AlphaFoldDB" id="A0A1E3V272"/>
<dbReference type="PANTHER" id="PTHR43481:SF4">
    <property type="entry name" value="GLYCEROL-1-PHOSPHATE PHOSPHOHYDROLASE 1-RELATED"/>
    <property type="match status" value="1"/>
</dbReference>
<dbReference type="Pfam" id="PF00702">
    <property type="entry name" value="Hydrolase"/>
    <property type="match status" value="1"/>
</dbReference>
<dbReference type="InterPro" id="IPR010976">
    <property type="entry name" value="B-phosphoglucomutase_hydrolase"/>
</dbReference>
<evidence type="ECO:0000256" key="1">
    <source>
        <dbReference type="ARBA" id="ARBA00006171"/>
    </source>
</evidence>
<reference evidence="2" key="2">
    <citation type="submission" date="2019-04" db="EMBL/GenBank/DDBJ databases">
        <authorList>
            <person name="Zou H."/>
        </authorList>
    </citation>
    <scope>NUCLEOTIDE SEQUENCE</scope>
    <source>
        <strain evidence="2">2015oxa</strain>
    </source>
</reference>
<dbReference type="Proteomes" id="UP001152518">
    <property type="component" value="Unassembled WGS sequence"/>
</dbReference>
<gene>
    <name evidence="2" type="ORF">E2650_06750</name>
</gene>
<name>A0A1E3V272_9GAMM</name>
<dbReference type="Gene3D" id="1.10.150.240">
    <property type="entry name" value="Putative phosphatase, domain 2"/>
    <property type="match status" value="1"/>
</dbReference>
<dbReference type="PANTHER" id="PTHR43481">
    <property type="entry name" value="FRUCTOSE-1-PHOSPHATE PHOSPHATASE"/>
    <property type="match status" value="1"/>
</dbReference>
<dbReference type="Gene3D" id="3.40.50.1000">
    <property type="entry name" value="HAD superfamily/HAD-like"/>
    <property type="match status" value="1"/>
</dbReference>
<dbReference type="InterPro" id="IPR051806">
    <property type="entry name" value="HAD-like_SPP"/>
</dbReference>
<dbReference type="NCBIfam" id="TIGR02009">
    <property type="entry name" value="PGMB-YQAB-SF"/>
    <property type="match status" value="1"/>
</dbReference>
<evidence type="ECO:0000313" key="2">
    <source>
        <dbReference type="EMBL" id="MDG5899601.1"/>
    </source>
</evidence>
<dbReference type="CDD" id="cd07505">
    <property type="entry name" value="HAD_BPGM-like"/>
    <property type="match status" value="1"/>
</dbReference>
<accession>A0A1E3V272</accession>
<dbReference type="SUPFAM" id="SSF56784">
    <property type="entry name" value="HAD-like"/>
    <property type="match status" value="1"/>
</dbReference>
<dbReference type="InterPro" id="IPR006439">
    <property type="entry name" value="HAD-SF_hydro_IA"/>
</dbReference>
<keyword evidence="2" id="KW-0378">Hydrolase</keyword>
<dbReference type="SFLD" id="SFLDS00003">
    <property type="entry name" value="Haloacid_Dehalogenase"/>
    <property type="match status" value="1"/>
</dbReference>
<dbReference type="OrthoDB" id="9800058at2"/>
<organism evidence="2">
    <name type="scientific">Shewanella xiamenensis</name>
    <dbReference type="NCBI Taxonomy" id="332186"/>
    <lineage>
        <taxon>Bacteria</taxon>
        <taxon>Pseudomonadati</taxon>
        <taxon>Pseudomonadota</taxon>
        <taxon>Gammaproteobacteria</taxon>
        <taxon>Alteromonadales</taxon>
        <taxon>Shewanellaceae</taxon>
        <taxon>Shewanella</taxon>
    </lineage>
</organism>
<dbReference type="InterPro" id="IPR023198">
    <property type="entry name" value="PGP-like_dom2"/>
</dbReference>
<dbReference type="EMBL" id="SUNE01000003">
    <property type="protein sequence ID" value="MDG5899601.1"/>
    <property type="molecule type" value="Genomic_DNA"/>
</dbReference>
<proteinExistence type="inferred from homology"/>